<sequence>MQKIEIPEFYARKQIIGIATILNDMKLLCKRTNYEIFKFQRNQRSRYGRNTTIDTELIKTRKIASYKSNTKEFHFARNNVKLLQSYRTQIPKSSMSKMLWRRQRNSRCPARIKTTR</sequence>
<organism evidence="1 2">
    <name type="scientific">Solanum commersonii</name>
    <name type="common">Commerson's wild potato</name>
    <name type="synonym">Commerson's nightshade</name>
    <dbReference type="NCBI Taxonomy" id="4109"/>
    <lineage>
        <taxon>Eukaryota</taxon>
        <taxon>Viridiplantae</taxon>
        <taxon>Streptophyta</taxon>
        <taxon>Embryophyta</taxon>
        <taxon>Tracheophyta</taxon>
        <taxon>Spermatophyta</taxon>
        <taxon>Magnoliopsida</taxon>
        <taxon>eudicotyledons</taxon>
        <taxon>Gunneridae</taxon>
        <taxon>Pentapetalae</taxon>
        <taxon>asterids</taxon>
        <taxon>lamiids</taxon>
        <taxon>Solanales</taxon>
        <taxon>Solanaceae</taxon>
        <taxon>Solanoideae</taxon>
        <taxon>Solaneae</taxon>
        <taxon>Solanum</taxon>
    </lineage>
</organism>
<comment type="caution">
    <text evidence="1">The sequence shown here is derived from an EMBL/GenBank/DDBJ whole genome shotgun (WGS) entry which is preliminary data.</text>
</comment>
<accession>A0A9J5YJU1</accession>
<dbReference type="Proteomes" id="UP000824120">
    <property type="component" value="Chromosome 6"/>
</dbReference>
<gene>
    <name evidence="1" type="ORF">H5410_030600</name>
</gene>
<dbReference type="EMBL" id="JACXVP010000006">
    <property type="protein sequence ID" value="KAG5599230.1"/>
    <property type="molecule type" value="Genomic_DNA"/>
</dbReference>
<protein>
    <submittedName>
        <fullName evidence="1">Uncharacterized protein</fullName>
    </submittedName>
</protein>
<name>A0A9J5YJU1_SOLCO</name>
<evidence type="ECO:0000313" key="2">
    <source>
        <dbReference type="Proteomes" id="UP000824120"/>
    </source>
</evidence>
<keyword evidence="2" id="KW-1185">Reference proteome</keyword>
<reference evidence="1 2" key="1">
    <citation type="submission" date="2020-09" db="EMBL/GenBank/DDBJ databases">
        <title>De no assembly of potato wild relative species, Solanum commersonii.</title>
        <authorList>
            <person name="Cho K."/>
        </authorList>
    </citation>
    <scope>NUCLEOTIDE SEQUENCE [LARGE SCALE GENOMIC DNA]</scope>
    <source>
        <strain evidence="1">LZ3.2</strain>
        <tissue evidence="1">Leaf</tissue>
    </source>
</reference>
<dbReference type="AlphaFoldDB" id="A0A9J5YJU1"/>
<evidence type="ECO:0000313" key="1">
    <source>
        <dbReference type="EMBL" id="KAG5599230.1"/>
    </source>
</evidence>
<proteinExistence type="predicted"/>